<evidence type="ECO:0000259" key="7">
    <source>
        <dbReference type="PROSITE" id="PS51324"/>
    </source>
</evidence>
<dbReference type="GO" id="GO:0005739">
    <property type="term" value="C:mitochondrion"/>
    <property type="evidence" value="ECO:0007669"/>
    <property type="project" value="TreeGrafter"/>
</dbReference>
<sequence>MFARFAANGLFGRYGMTGAGLALAGLAAYSSPSQRAHAAGKSPIDCAEPVCDDKKDMFFSMMAGKSGKSGKKKECPLNRAQLGKSTWEFLHTTAAYYPDDPSEDEKKAAEGLINGLATLYACQHCREHLKQHVDEHPPDVSSRVAFSKWLCETHNIVNKVLDKPQFDCSDASIQRRWRTGCRGGTDETAAETLGRE</sequence>
<comment type="catalytic activity">
    <reaction evidence="6">
        <text>2 R'C(R)SH + O2 = R'C(R)S-S(R)CR' + H2O2</text>
        <dbReference type="Rhea" id="RHEA:17357"/>
        <dbReference type="ChEBI" id="CHEBI:15379"/>
        <dbReference type="ChEBI" id="CHEBI:16240"/>
        <dbReference type="ChEBI" id="CHEBI:16520"/>
        <dbReference type="ChEBI" id="CHEBI:17412"/>
        <dbReference type="EC" id="1.8.3.2"/>
    </reaction>
</comment>
<dbReference type="AlphaFoldDB" id="A0A7S2SM51"/>
<gene>
    <name evidence="8" type="ORF">QSP1433_LOCUS15562</name>
</gene>
<evidence type="ECO:0000256" key="1">
    <source>
        <dbReference type="ARBA" id="ARBA00001974"/>
    </source>
</evidence>
<accession>A0A7S2SM51</accession>
<name>A0A7S2SM51_9STRA</name>
<evidence type="ECO:0000256" key="6">
    <source>
        <dbReference type="RuleBase" id="RU371123"/>
    </source>
</evidence>
<feature type="domain" description="ERV/ALR sulfhydryl oxidase" evidence="7">
    <location>
        <begin position="75"/>
        <end position="177"/>
    </location>
</feature>
<keyword evidence="4 6" id="KW-0560">Oxidoreductase</keyword>
<evidence type="ECO:0000313" key="8">
    <source>
        <dbReference type="EMBL" id="CAD9704086.1"/>
    </source>
</evidence>
<dbReference type="EMBL" id="HBHK01024732">
    <property type="protein sequence ID" value="CAD9704086.1"/>
    <property type="molecule type" value="Transcribed_RNA"/>
</dbReference>
<keyword evidence="2 6" id="KW-0285">Flavoprotein</keyword>
<evidence type="ECO:0000256" key="3">
    <source>
        <dbReference type="ARBA" id="ARBA00022827"/>
    </source>
</evidence>
<dbReference type="GO" id="GO:0016971">
    <property type="term" value="F:flavin-dependent sulfhydryl oxidase activity"/>
    <property type="evidence" value="ECO:0007669"/>
    <property type="project" value="InterPro"/>
</dbReference>
<dbReference type="InterPro" id="IPR017905">
    <property type="entry name" value="ERV/ALR_sulphydryl_oxidase"/>
</dbReference>
<dbReference type="PROSITE" id="PS51324">
    <property type="entry name" value="ERV_ALR"/>
    <property type="match status" value="1"/>
</dbReference>
<protein>
    <recommendedName>
        <fullName evidence="6">Sulfhydryl oxidase</fullName>
        <ecNumber evidence="6">1.8.3.2</ecNumber>
    </recommendedName>
</protein>
<dbReference type="PANTHER" id="PTHR12645:SF0">
    <property type="entry name" value="FAD-LINKED SULFHYDRYL OXIDASE ALR"/>
    <property type="match status" value="1"/>
</dbReference>
<organism evidence="8">
    <name type="scientific">Mucochytrium quahogii</name>
    <dbReference type="NCBI Taxonomy" id="96639"/>
    <lineage>
        <taxon>Eukaryota</taxon>
        <taxon>Sar</taxon>
        <taxon>Stramenopiles</taxon>
        <taxon>Bigyra</taxon>
        <taxon>Labyrinthulomycetes</taxon>
        <taxon>Thraustochytrida</taxon>
        <taxon>Thraustochytriidae</taxon>
        <taxon>Mucochytrium</taxon>
    </lineage>
</organism>
<reference evidence="8" key="1">
    <citation type="submission" date="2021-01" db="EMBL/GenBank/DDBJ databases">
        <authorList>
            <person name="Corre E."/>
            <person name="Pelletier E."/>
            <person name="Niang G."/>
            <person name="Scheremetjew M."/>
            <person name="Finn R."/>
            <person name="Kale V."/>
            <person name="Holt S."/>
            <person name="Cochrane G."/>
            <person name="Meng A."/>
            <person name="Brown T."/>
            <person name="Cohen L."/>
        </authorList>
    </citation>
    <scope>NUCLEOTIDE SEQUENCE</scope>
    <source>
        <strain evidence="8">NY070348D</strain>
    </source>
</reference>
<dbReference type="SUPFAM" id="SSF69000">
    <property type="entry name" value="FAD-dependent thiol oxidase"/>
    <property type="match status" value="1"/>
</dbReference>
<dbReference type="EC" id="1.8.3.2" evidence="6"/>
<dbReference type="Gene3D" id="1.20.120.310">
    <property type="entry name" value="ERV/ALR sulfhydryl oxidase domain"/>
    <property type="match status" value="1"/>
</dbReference>
<evidence type="ECO:0000256" key="2">
    <source>
        <dbReference type="ARBA" id="ARBA00022630"/>
    </source>
</evidence>
<dbReference type="InterPro" id="IPR039799">
    <property type="entry name" value="ALR/ERV"/>
</dbReference>
<evidence type="ECO:0000256" key="5">
    <source>
        <dbReference type="ARBA" id="ARBA00023157"/>
    </source>
</evidence>
<keyword evidence="5" id="KW-1015">Disulfide bond</keyword>
<dbReference type="PANTHER" id="PTHR12645">
    <property type="entry name" value="ALR/ERV"/>
    <property type="match status" value="1"/>
</dbReference>
<dbReference type="InterPro" id="IPR036774">
    <property type="entry name" value="ERV/ALR_sulphydryl_oxid_sf"/>
</dbReference>
<proteinExistence type="predicted"/>
<dbReference type="Pfam" id="PF04777">
    <property type="entry name" value="Evr1_Alr"/>
    <property type="match status" value="1"/>
</dbReference>
<comment type="cofactor">
    <cofactor evidence="1 6">
        <name>FAD</name>
        <dbReference type="ChEBI" id="CHEBI:57692"/>
    </cofactor>
</comment>
<evidence type="ECO:0000256" key="4">
    <source>
        <dbReference type="ARBA" id="ARBA00023002"/>
    </source>
</evidence>
<keyword evidence="3 6" id="KW-0274">FAD</keyword>
<dbReference type="GO" id="GO:0050660">
    <property type="term" value="F:flavin adenine dinucleotide binding"/>
    <property type="evidence" value="ECO:0007669"/>
    <property type="project" value="TreeGrafter"/>
</dbReference>